<protein>
    <submittedName>
        <fullName evidence="2">MFS transporter</fullName>
    </submittedName>
</protein>
<keyword evidence="1" id="KW-0472">Membrane</keyword>
<feature type="transmembrane region" description="Helical" evidence="1">
    <location>
        <begin position="70"/>
        <end position="89"/>
    </location>
</feature>
<dbReference type="Gene3D" id="1.20.1250.20">
    <property type="entry name" value="MFS general substrate transporter like domains"/>
    <property type="match status" value="2"/>
</dbReference>
<name>A0A430FQP2_9BIFI</name>
<gene>
    <name evidence="2" type="ORF">D2E26_1189</name>
</gene>
<evidence type="ECO:0000313" key="2">
    <source>
        <dbReference type="EMBL" id="RSX55135.1"/>
    </source>
</evidence>
<dbReference type="OrthoDB" id="9180256at2"/>
<dbReference type="InterPro" id="IPR011701">
    <property type="entry name" value="MFS"/>
</dbReference>
<comment type="caution">
    <text evidence="2">The sequence shown here is derived from an EMBL/GenBank/DDBJ whole genome shotgun (WGS) entry which is preliminary data.</text>
</comment>
<dbReference type="Proteomes" id="UP000287609">
    <property type="component" value="Unassembled WGS sequence"/>
</dbReference>
<feature type="transmembrane region" description="Helical" evidence="1">
    <location>
        <begin position="362"/>
        <end position="391"/>
    </location>
</feature>
<sequence>MRNAHRASRIPVLRAFRDVGERLFGGYSALLRIPHAARFTFGAVIACMPMPMIGLTITICVQFYYHNYTLAGILTAIQAIAGAVLGPVLGMLVDRFGQRRVSIPLVVIWVVAASLTITCIKATVAQWILFCIVPFLACVPPWGGMSRTRWTNMLKHDRMGINRAMSLCSVADEMMWVIGNPLASVLAVISGVLAFSVTEICVVIGALMFLTCTSTEPANQTDLGRAQGLTRKQFRQQENKKALELRAQTAYDDARAHAFAQGFSEEAIEEAGHAARQRVLDEAHRGRKESIFGPGLLAVCVTWFGLGAFQSASSISIVAFATEAGQKQMTGFVFSCFSISSLIGALLYGAKNWRIALHKRFYFCLAVVNLGVSAFLFAEHLWVIMIIYLMIGVCQSPTWINGNQIMMHLVPQSRLTEGMAWMGAMNGIGGSLGSAIAGICIDRYGSHGGFSVVTTLALASLAIALLGFRQIKLSTQAPVLTETATNTSEQHELDVVEHLDPAVAGKPANPELSVAK</sequence>
<keyword evidence="1" id="KW-1133">Transmembrane helix</keyword>
<dbReference type="SUPFAM" id="SSF103473">
    <property type="entry name" value="MFS general substrate transporter"/>
    <property type="match status" value="1"/>
</dbReference>
<dbReference type="InterPro" id="IPR036259">
    <property type="entry name" value="MFS_trans_sf"/>
</dbReference>
<keyword evidence="1" id="KW-0812">Transmembrane</keyword>
<feature type="transmembrane region" description="Helical" evidence="1">
    <location>
        <begin position="39"/>
        <end position="64"/>
    </location>
</feature>
<evidence type="ECO:0000256" key="1">
    <source>
        <dbReference type="SAM" id="Phobius"/>
    </source>
</evidence>
<accession>A0A430FQP2</accession>
<feature type="transmembrane region" description="Helical" evidence="1">
    <location>
        <begin position="124"/>
        <end position="143"/>
    </location>
</feature>
<dbReference type="PANTHER" id="PTHR23542:SF1">
    <property type="entry name" value="MAJOR FACILITATOR SUPERFAMILY (MFS) PROFILE DOMAIN-CONTAINING PROTEIN"/>
    <property type="match status" value="1"/>
</dbReference>
<feature type="transmembrane region" description="Helical" evidence="1">
    <location>
        <begin position="164"/>
        <end position="179"/>
    </location>
</feature>
<feature type="transmembrane region" description="Helical" evidence="1">
    <location>
        <begin position="448"/>
        <end position="468"/>
    </location>
</feature>
<feature type="transmembrane region" description="Helical" evidence="1">
    <location>
        <begin position="332"/>
        <end position="350"/>
    </location>
</feature>
<feature type="transmembrane region" description="Helical" evidence="1">
    <location>
        <begin position="101"/>
        <end position="118"/>
    </location>
</feature>
<feature type="transmembrane region" description="Helical" evidence="1">
    <location>
        <begin position="419"/>
        <end position="441"/>
    </location>
</feature>
<dbReference type="Pfam" id="PF07690">
    <property type="entry name" value="MFS_1"/>
    <property type="match status" value="2"/>
</dbReference>
<feature type="transmembrane region" description="Helical" evidence="1">
    <location>
        <begin position="185"/>
        <end position="210"/>
    </location>
</feature>
<dbReference type="RefSeq" id="WP_125963804.1">
    <property type="nucleotide sequence ID" value="NZ_QXGM01000002.1"/>
</dbReference>
<organism evidence="2 3">
    <name type="scientific">Bifidobacterium dolichotidis</name>
    <dbReference type="NCBI Taxonomy" id="2306976"/>
    <lineage>
        <taxon>Bacteria</taxon>
        <taxon>Bacillati</taxon>
        <taxon>Actinomycetota</taxon>
        <taxon>Actinomycetes</taxon>
        <taxon>Bifidobacteriales</taxon>
        <taxon>Bifidobacteriaceae</taxon>
        <taxon>Bifidobacterium</taxon>
    </lineage>
</organism>
<dbReference type="GO" id="GO:0022857">
    <property type="term" value="F:transmembrane transporter activity"/>
    <property type="evidence" value="ECO:0007669"/>
    <property type="project" value="InterPro"/>
</dbReference>
<feature type="transmembrane region" description="Helical" evidence="1">
    <location>
        <begin position="295"/>
        <end position="320"/>
    </location>
</feature>
<keyword evidence="3" id="KW-1185">Reference proteome</keyword>
<dbReference type="PANTHER" id="PTHR23542">
    <property type="match status" value="1"/>
</dbReference>
<proteinExistence type="predicted"/>
<dbReference type="AlphaFoldDB" id="A0A430FQP2"/>
<reference evidence="2 3" key="1">
    <citation type="submission" date="2018-09" db="EMBL/GenBank/DDBJ databases">
        <title>Characterization of the phylogenetic diversity of five novel species belonging to the genus Bifidobacterium.</title>
        <authorList>
            <person name="Lugli G.A."/>
            <person name="Duranti S."/>
            <person name="Milani C."/>
        </authorList>
    </citation>
    <scope>NUCLEOTIDE SEQUENCE [LARGE SCALE GENOMIC DNA]</scope>
    <source>
        <strain evidence="2 3">2036B</strain>
    </source>
</reference>
<dbReference type="EMBL" id="QXGM01000002">
    <property type="protein sequence ID" value="RSX55135.1"/>
    <property type="molecule type" value="Genomic_DNA"/>
</dbReference>
<evidence type="ECO:0000313" key="3">
    <source>
        <dbReference type="Proteomes" id="UP000287609"/>
    </source>
</evidence>